<feature type="domain" description="Protein kinase" evidence="11">
    <location>
        <begin position="93"/>
        <end position="355"/>
    </location>
</feature>
<evidence type="ECO:0000256" key="4">
    <source>
        <dbReference type="ARBA" id="ARBA00022777"/>
    </source>
</evidence>
<dbReference type="Proteomes" id="UP000664859">
    <property type="component" value="Unassembled WGS sequence"/>
</dbReference>
<protein>
    <submittedName>
        <fullName evidence="12">Kinase-like domain-containing protein</fullName>
    </submittedName>
</protein>
<feature type="binding site" evidence="7 9">
    <location>
        <position position="122"/>
    </location>
    <ligand>
        <name>ATP</name>
        <dbReference type="ChEBI" id="CHEBI:30616"/>
    </ligand>
</feature>
<evidence type="ECO:0000256" key="8">
    <source>
        <dbReference type="PIRSR" id="PIRSR630616-3"/>
    </source>
</evidence>
<evidence type="ECO:0000256" key="1">
    <source>
        <dbReference type="ARBA" id="ARBA00022527"/>
    </source>
</evidence>
<dbReference type="InterPro" id="IPR017441">
    <property type="entry name" value="Protein_kinase_ATP_BS"/>
</dbReference>
<dbReference type="Gene3D" id="3.30.200.20">
    <property type="entry name" value="Phosphorylase Kinase, domain 1"/>
    <property type="match status" value="1"/>
</dbReference>
<evidence type="ECO:0000259" key="11">
    <source>
        <dbReference type="PROSITE" id="PS50011"/>
    </source>
</evidence>
<keyword evidence="1 10" id="KW-0723">Serine/threonine-protein kinase</keyword>
<evidence type="ECO:0000313" key="13">
    <source>
        <dbReference type="Proteomes" id="UP000664859"/>
    </source>
</evidence>
<feature type="active site" description="Proton acceptor" evidence="6">
    <location>
        <position position="212"/>
    </location>
</feature>
<dbReference type="AlphaFoldDB" id="A0A835ZES4"/>
<comment type="similarity">
    <text evidence="10">Belongs to the protein kinase superfamily.</text>
</comment>
<feature type="cross-link" description="Glycyl lysine isopeptide (Lys-Gly) (interchain with G-Cter in SUMO2)" evidence="8">
    <location>
        <position position="214"/>
    </location>
</feature>
<name>A0A835ZES4_9STRA</name>
<keyword evidence="5 7" id="KW-0067">ATP-binding</keyword>
<keyword evidence="4 12" id="KW-0418">Kinase</keyword>
<organism evidence="12 13">
    <name type="scientific">Tribonema minus</name>
    <dbReference type="NCBI Taxonomy" id="303371"/>
    <lineage>
        <taxon>Eukaryota</taxon>
        <taxon>Sar</taxon>
        <taxon>Stramenopiles</taxon>
        <taxon>Ochrophyta</taxon>
        <taxon>PX clade</taxon>
        <taxon>Xanthophyceae</taxon>
        <taxon>Tribonematales</taxon>
        <taxon>Tribonemataceae</taxon>
        <taxon>Tribonema</taxon>
    </lineage>
</organism>
<reference evidence="12" key="1">
    <citation type="submission" date="2021-02" db="EMBL/GenBank/DDBJ databases">
        <title>First Annotated Genome of the Yellow-green Alga Tribonema minus.</title>
        <authorList>
            <person name="Mahan K.M."/>
        </authorList>
    </citation>
    <scope>NUCLEOTIDE SEQUENCE</scope>
    <source>
        <strain evidence="12">UTEX B ZZ1240</strain>
    </source>
</reference>
<dbReference type="GO" id="GO:0004674">
    <property type="term" value="F:protein serine/threonine kinase activity"/>
    <property type="evidence" value="ECO:0007669"/>
    <property type="project" value="UniProtKB-KW"/>
</dbReference>
<dbReference type="OrthoDB" id="195514at2759"/>
<proteinExistence type="inferred from homology"/>
<dbReference type="PROSITE" id="PS50011">
    <property type="entry name" value="PROTEIN_KINASE_DOM"/>
    <property type="match status" value="1"/>
</dbReference>
<evidence type="ECO:0000256" key="10">
    <source>
        <dbReference type="RuleBase" id="RU000304"/>
    </source>
</evidence>
<evidence type="ECO:0000313" key="12">
    <source>
        <dbReference type="EMBL" id="KAG5192375.1"/>
    </source>
</evidence>
<evidence type="ECO:0000256" key="7">
    <source>
        <dbReference type="PIRSR" id="PIRSR630616-2"/>
    </source>
</evidence>
<comment type="caution">
    <text evidence="12">The sequence shown here is derived from an EMBL/GenBank/DDBJ whole genome shotgun (WGS) entry which is preliminary data.</text>
</comment>
<feature type="binding site" evidence="7">
    <location>
        <position position="236"/>
    </location>
    <ligand>
        <name>ATP</name>
        <dbReference type="ChEBI" id="CHEBI:30616"/>
    </ligand>
</feature>
<dbReference type="Pfam" id="PF00069">
    <property type="entry name" value="Pkinase"/>
    <property type="match status" value="1"/>
</dbReference>
<dbReference type="EMBL" id="JAFCMP010000007">
    <property type="protein sequence ID" value="KAG5192375.1"/>
    <property type="molecule type" value="Genomic_DNA"/>
</dbReference>
<dbReference type="InterPro" id="IPR008271">
    <property type="entry name" value="Ser/Thr_kinase_AS"/>
</dbReference>
<dbReference type="PROSITE" id="PS00108">
    <property type="entry name" value="PROTEIN_KINASE_ST"/>
    <property type="match status" value="1"/>
</dbReference>
<dbReference type="InterPro" id="IPR000719">
    <property type="entry name" value="Prot_kinase_dom"/>
</dbReference>
<feature type="binding site" evidence="7">
    <location>
        <begin position="216"/>
        <end position="217"/>
    </location>
    <ligand>
        <name>ATP</name>
        <dbReference type="ChEBI" id="CHEBI:30616"/>
    </ligand>
</feature>
<evidence type="ECO:0000256" key="2">
    <source>
        <dbReference type="ARBA" id="ARBA00022679"/>
    </source>
</evidence>
<dbReference type="PANTHER" id="PTHR24350">
    <property type="entry name" value="SERINE/THREONINE-PROTEIN KINASE IAL-RELATED"/>
    <property type="match status" value="1"/>
</dbReference>
<dbReference type="GO" id="GO:0005524">
    <property type="term" value="F:ATP binding"/>
    <property type="evidence" value="ECO:0007669"/>
    <property type="project" value="UniProtKB-UniRule"/>
</dbReference>
<sequence length="376" mass="39584">MATPAAATVRALARLGKRGGRLRLPAIPRFQHNHQHSGGSSSKLFGAAAAPIGAALVGLGIHSQQQEQVKTRPQCRAALVSPNFSDSIALRYSIHGECLGGGNYGSVFKAVDQATGELVAVKRVPKSKSSEAAIQDETSILQATAHKNIIQLRAVGGDQSSWYIVMELARGVELYDRLVTRGMLSQAQSSALLKQLLDALVYLHRCGITHGDIKPENIIVNDDDDSNGGLTVKLADFGSAFRTRAGVPRRKDYTTTAAYSPPEVVSGAAAATEAADVFSLGVVAYILLTGRHPFDPSGDASEEDVLARIVSDEPDFSDAAWGDVDAAARDLVRRALSKAPSARPTASAMLAHPWVQQQRTAPSPAAAVAEAHAAAA</sequence>
<dbReference type="SMART" id="SM00220">
    <property type="entry name" value="S_TKc"/>
    <property type="match status" value="1"/>
</dbReference>
<dbReference type="PROSITE" id="PS00107">
    <property type="entry name" value="PROTEIN_KINASE_ATP"/>
    <property type="match status" value="1"/>
</dbReference>
<keyword evidence="2" id="KW-0808">Transferase</keyword>
<dbReference type="SUPFAM" id="SSF56112">
    <property type="entry name" value="Protein kinase-like (PK-like)"/>
    <property type="match status" value="1"/>
</dbReference>
<dbReference type="Gene3D" id="1.10.510.10">
    <property type="entry name" value="Transferase(Phosphotransferase) domain 1"/>
    <property type="match status" value="1"/>
</dbReference>
<evidence type="ECO:0000256" key="5">
    <source>
        <dbReference type="ARBA" id="ARBA00022840"/>
    </source>
</evidence>
<feature type="binding site" evidence="7">
    <location>
        <begin position="167"/>
        <end position="169"/>
    </location>
    <ligand>
        <name>ATP</name>
        <dbReference type="ChEBI" id="CHEBI:30616"/>
    </ligand>
</feature>
<keyword evidence="13" id="KW-1185">Reference proteome</keyword>
<evidence type="ECO:0000256" key="9">
    <source>
        <dbReference type="PROSITE-ProRule" id="PRU10141"/>
    </source>
</evidence>
<accession>A0A835ZES4</accession>
<evidence type="ECO:0000256" key="3">
    <source>
        <dbReference type="ARBA" id="ARBA00022741"/>
    </source>
</evidence>
<gene>
    <name evidence="12" type="ORF">JKP88DRAFT_204380</name>
</gene>
<evidence type="ECO:0000256" key="6">
    <source>
        <dbReference type="PIRSR" id="PIRSR630616-1"/>
    </source>
</evidence>
<keyword evidence="3 7" id="KW-0547">Nucleotide-binding</keyword>
<dbReference type="InterPro" id="IPR030616">
    <property type="entry name" value="Aur-like"/>
</dbReference>
<dbReference type="InterPro" id="IPR011009">
    <property type="entry name" value="Kinase-like_dom_sf"/>
</dbReference>